<organism evidence="2 3">
    <name type="scientific">Rhodnius prolixus</name>
    <name type="common">Triatomid bug</name>
    <dbReference type="NCBI Taxonomy" id="13249"/>
    <lineage>
        <taxon>Eukaryota</taxon>
        <taxon>Metazoa</taxon>
        <taxon>Ecdysozoa</taxon>
        <taxon>Arthropoda</taxon>
        <taxon>Hexapoda</taxon>
        <taxon>Insecta</taxon>
        <taxon>Pterygota</taxon>
        <taxon>Neoptera</taxon>
        <taxon>Paraneoptera</taxon>
        <taxon>Hemiptera</taxon>
        <taxon>Heteroptera</taxon>
        <taxon>Panheteroptera</taxon>
        <taxon>Cimicomorpha</taxon>
        <taxon>Reduviidae</taxon>
        <taxon>Triatominae</taxon>
        <taxon>Rhodnius</taxon>
    </lineage>
</organism>
<protein>
    <submittedName>
        <fullName evidence="2">Peptidase S1 domain-containing protein</fullName>
    </submittedName>
</protein>
<evidence type="ECO:0000259" key="1">
    <source>
        <dbReference type="Pfam" id="PF00089"/>
    </source>
</evidence>
<dbReference type="Gene3D" id="2.40.10.10">
    <property type="entry name" value="Trypsin-like serine proteases"/>
    <property type="match status" value="1"/>
</dbReference>
<dbReference type="GO" id="GO:0006508">
    <property type="term" value="P:proteolysis"/>
    <property type="evidence" value="ECO:0007669"/>
    <property type="project" value="InterPro"/>
</dbReference>
<proteinExistence type="predicted"/>
<dbReference type="PANTHER" id="PTHR24260:SF136">
    <property type="entry name" value="GH08193P-RELATED"/>
    <property type="match status" value="1"/>
</dbReference>
<evidence type="ECO:0000313" key="2">
    <source>
        <dbReference type="EnsemblMetazoa" id="RPRC015061-PA"/>
    </source>
</evidence>
<dbReference type="InParanoid" id="T1IFJ2"/>
<evidence type="ECO:0000313" key="3">
    <source>
        <dbReference type="Proteomes" id="UP000015103"/>
    </source>
</evidence>
<dbReference type="InterPro" id="IPR009003">
    <property type="entry name" value="Peptidase_S1_PA"/>
</dbReference>
<feature type="domain" description="Peptidase S1" evidence="1">
    <location>
        <begin position="52"/>
        <end position="144"/>
    </location>
</feature>
<name>T1IFJ2_RHOPR</name>
<dbReference type="InterPro" id="IPR043504">
    <property type="entry name" value="Peptidase_S1_PA_chymotrypsin"/>
</dbReference>
<dbReference type="SUPFAM" id="SSF50494">
    <property type="entry name" value="Trypsin-like serine proteases"/>
    <property type="match status" value="1"/>
</dbReference>
<sequence>MYLDGLIKLVVVAVLLAHYARAGNLNNQKIVGKVSKRGLSPDLHMTINNVLYVAAIIVPSKEDPTRSVCSGISLHEYWVATAASCFDGREVRDRQAVVIFGVDDYTAETLNEVGSIHVWLHPEYNAITQANDIALIKLRRSNKVQMDKSKIVNGSYYDHRYTIFFDSWIFLVQISTS</sequence>
<dbReference type="VEuPathDB" id="VectorBase:RPRC015061"/>
<reference evidence="2" key="1">
    <citation type="submission" date="2015-05" db="UniProtKB">
        <authorList>
            <consortium name="EnsemblMetazoa"/>
        </authorList>
    </citation>
    <scope>IDENTIFICATION</scope>
</reference>
<dbReference type="PANTHER" id="PTHR24260">
    <property type="match status" value="1"/>
</dbReference>
<dbReference type="EMBL" id="ACPB03005793">
    <property type="status" value="NOT_ANNOTATED_CDS"/>
    <property type="molecule type" value="Genomic_DNA"/>
</dbReference>
<dbReference type="InterPro" id="IPR001254">
    <property type="entry name" value="Trypsin_dom"/>
</dbReference>
<keyword evidence="3" id="KW-1185">Reference proteome</keyword>
<dbReference type="InterPro" id="IPR051333">
    <property type="entry name" value="CLIP_Serine_Protease"/>
</dbReference>
<dbReference type="HOGENOM" id="CLU_104343_0_0_1"/>
<dbReference type="EnsemblMetazoa" id="RPRC015061-RA">
    <property type="protein sequence ID" value="RPRC015061-PA"/>
    <property type="gene ID" value="RPRC015061"/>
</dbReference>
<dbReference type="AlphaFoldDB" id="T1IFJ2"/>
<dbReference type="Pfam" id="PF00089">
    <property type="entry name" value="Trypsin"/>
    <property type="match status" value="1"/>
</dbReference>
<dbReference type="Proteomes" id="UP000015103">
    <property type="component" value="Unassembled WGS sequence"/>
</dbReference>
<accession>T1IFJ2</accession>
<dbReference type="GO" id="GO:0004252">
    <property type="term" value="F:serine-type endopeptidase activity"/>
    <property type="evidence" value="ECO:0007669"/>
    <property type="project" value="InterPro"/>
</dbReference>